<comment type="caution">
    <text evidence="2">The sequence shown here is derived from an EMBL/GenBank/DDBJ whole genome shotgun (WGS) entry which is preliminary data.</text>
</comment>
<reference evidence="2 3" key="1">
    <citation type="journal article" date="2023" name="Plants (Basel)">
        <title>Bridging the Gap: Combining Genomics and Transcriptomics Approaches to Understand Stylosanthes scabra, an Orphan Legume from the Brazilian Caatinga.</title>
        <authorList>
            <person name="Ferreira-Neto J.R.C."/>
            <person name="da Silva M.D."/>
            <person name="Binneck E."/>
            <person name="de Melo N.F."/>
            <person name="da Silva R.H."/>
            <person name="de Melo A.L.T.M."/>
            <person name="Pandolfi V."/>
            <person name="Bustamante F.O."/>
            <person name="Brasileiro-Vidal A.C."/>
            <person name="Benko-Iseppon A.M."/>
        </authorList>
    </citation>
    <scope>NUCLEOTIDE SEQUENCE [LARGE SCALE GENOMIC DNA]</scope>
    <source>
        <tissue evidence="2">Leaves</tissue>
    </source>
</reference>
<evidence type="ECO:0000313" key="2">
    <source>
        <dbReference type="EMBL" id="MED6217529.1"/>
    </source>
</evidence>
<keyword evidence="1" id="KW-0472">Membrane</keyword>
<keyword evidence="3" id="KW-1185">Reference proteome</keyword>
<sequence>MVSPLIGGLISHFIRDKVVGRKVACVAVVIPFVMLTIPLIILLIMACFIHDHDQGKLTAQIERNAEEVVTAPQPQVMVTSSTVLNETRIQISNNSNKEVVTHKSSSTSGGATVNVVVTTDVIVPRRTEPEPKPDPHLPCARSVGIAMVATKTLPPVGVLLVTYEGLGQPRTPSAVSEAPTLTHRSAASHLVAVPAQSSVVVYKLEAVSAVVSGSLPFRFPSVSSIVVVFIRLVAAALRLR</sequence>
<keyword evidence="1" id="KW-1133">Transmembrane helix</keyword>
<protein>
    <submittedName>
        <fullName evidence="2">Uncharacterized protein</fullName>
    </submittedName>
</protein>
<accession>A0ABU6Z7F3</accession>
<organism evidence="2 3">
    <name type="scientific">Stylosanthes scabra</name>
    <dbReference type="NCBI Taxonomy" id="79078"/>
    <lineage>
        <taxon>Eukaryota</taxon>
        <taxon>Viridiplantae</taxon>
        <taxon>Streptophyta</taxon>
        <taxon>Embryophyta</taxon>
        <taxon>Tracheophyta</taxon>
        <taxon>Spermatophyta</taxon>
        <taxon>Magnoliopsida</taxon>
        <taxon>eudicotyledons</taxon>
        <taxon>Gunneridae</taxon>
        <taxon>Pentapetalae</taxon>
        <taxon>rosids</taxon>
        <taxon>fabids</taxon>
        <taxon>Fabales</taxon>
        <taxon>Fabaceae</taxon>
        <taxon>Papilionoideae</taxon>
        <taxon>50 kb inversion clade</taxon>
        <taxon>dalbergioids sensu lato</taxon>
        <taxon>Dalbergieae</taxon>
        <taxon>Pterocarpus clade</taxon>
        <taxon>Stylosanthes</taxon>
    </lineage>
</organism>
<proteinExistence type="predicted"/>
<dbReference type="Proteomes" id="UP001341840">
    <property type="component" value="Unassembled WGS sequence"/>
</dbReference>
<feature type="transmembrane region" description="Helical" evidence="1">
    <location>
        <begin position="23"/>
        <end position="46"/>
    </location>
</feature>
<dbReference type="EMBL" id="JASCZI010271916">
    <property type="protein sequence ID" value="MED6217529.1"/>
    <property type="molecule type" value="Genomic_DNA"/>
</dbReference>
<gene>
    <name evidence="2" type="ORF">PIB30_018543</name>
</gene>
<name>A0ABU6Z7F3_9FABA</name>
<evidence type="ECO:0000256" key="1">
    <source>
        <dbReference type="SAM" id="Phobius"/>
    </source>
</evidence>
<evidence type="ECO:0000313" key="3">
    <source>
        <dbReference type="Proteomes" id="UP001341840"/>
    </source>
</evidence>
<keyword evidence="1" id="KW-0812">Transmembrane</keyword>